<feature type="region of interest" description="Disordered" evidence="1">
    <location>
        <begin position="62"/>
        <end position="106"/>
    </location>
</feature>
<feature type="region of interest" description="Disordered" evidence="1">
    <location>
        <begin position="443"/>
        <end position="466"/>
    </location>
</feature>
<organism evidence="3 4">
    <name type="scientific">Synchytrium endobioticum</name>
    <dbReference type="NCBI Taxonomy" id="286115"/>
    <lineage>
        <taxon>Eukaryota</taxon>
        <taxon>Fungi</taxon>
        <taxon>Fungi incertae sedis</taxon>
        <taxon>Chytridiomycota</taxon>
        <taxon>Chytridiomycota incertae sedis</taxon>
        <taxon>Chytridiomycetes</taxon>
        <taxon>Synchytriales</taxon>
        <taxon>Synchytriaceae</taxon>
        <taxon>Synchytrium</taxon>
    </lineage>
</organism>
<reference evidence="3 4" key="1">
    <citation type="journal article" date="2019" name="Sci. Rep.">
        <title>Comparative genomics of chytrid fungi reveal insights into the obligate biotrophic and pathogenic lifestyle of Synchytrium endobioticum.</title>
        <authorList>
            <person name="van de Vossenberg B.T.L.H."/>
            <person name="Warris S."/>
            <person name="Nguyen H.D.T."/>
            <person name="van Gent-Pelzer M.P.E."/>
            <person name="Joly D.L."/>
            <person name="van de Geest H.C."/>
            <person name="Bonants P.J.M."/>
            <person name="Smith D.S."/>
            <person name="Levesque C.A."/>
            <person name="van der Lee T.A.J."/>
        </authorList>
    </citation>
    <scope>NUCLEOTIDE SEQUENCE [LARGE SCALE GENOMIC DNA]</scope>
    <source>
        <strain evidence="3 4">LEV6574</strain>
    </source>
</reference>
<dbReference type="Gene3D" id="2.60.120.10">
    <property type="entry name" value="Jelly Rolls"/>
    <property type="match status" value="2"/>
</dbReference>
<evidence type="ECO:0000313" key="3">
    <source>
        <dbReference type="EMBL" id="TPX45846.1"/>
    </source>
</evidence>
<dbReference type="PRINTS" id="PR00103">
    <property type="entry name" value="CAMPKINASE"/>
</dbReference>
<accession>A0A507D2Z7</accession>
<dbReference type="InterPro" id="IPR018488">
    <property type="entry name" value="cNMP-bd_CS"/>
</dbReference>
<dbReference type="VEuPathDB" id="FungiDB:SeMB42_g06094"/>
<feature type="compositionally biased region" description="Basic residues" evidence="1">
    <location>
        <begin position="80"/>
        <end position="90"/>
    </location>
</feature>
<dbReference type="PROSITE" id="PS50042">
    <property type="entry name" value="CNMP_BINDING_3"/>
    <property type="match status" value="1"/>
</dbReference>
<dbReference type="OrthoDB" id="417078at2759"/>
<dbReference type="InterPro" id="IPR014710">
    <property type="entry name" value="RmlC-like_jellyroll"/>
</dbReference>
<dbReference type="Proteomes" id="UP000320475">
    <property type="component" value="Unassembled WGS sequence"/>
</dbReference>
<dbReference type="Pfam" id="PF00027">
    <property type="entry name" value="cNMP_binding"/>
    <property type="match status" value="1"/>
</dbReference>
<evidence type="ECO:0000259" key="2">
    <source>
        <dbReference type="PROSITE" id="PS50042"/>
    </source>
</evidence>
<proteinExistence type="predicted"/>
<feature type="region of interest" description="Disordered" evidence="1">
    <location>
        <begin position="138"/>
        <end position="165"/>
    </location>
</feature>
<gene>
    <name evidence="3" type="ORF">SeLEV6574_g03607</name>
</gene>
<feature type="compositionally biased region" description="Polar residues" evidence="1">
    <location>
        <begin position="91"/>
        <end position="106"/>
    </location>
</feature>
<dbReference type="AlphaFoldDB" id="A0A507D2Z7"/>
<feature type="compositionally biased region" description="Polar residues" evidence="1">
    <location>
        <begin position="139"/>
        <end position="152"/>
    </location>
</feature>
<dbReference type="PROSITE" id="PS00889">
    <property type="entry name" value="CNMP_BINDING_2"/>
    <property type="match status" value="1"/>
</dbReference>
<dbReference type="PANTHER" id="PTHR23011:SF28">
    <property type="entry name" value="CYCLIC NUCLEOTIDE-BINDING DOMAIN CONTAINING PROTEIN"/>
    <property type="match status" value="1"/>
</dbReference>
<evidence type="ECO:0000256" key="1">
    <source>
        <dbReference type="SAM" id="MobiDB-lite"/>
    </source>
</evidence>
<comment type="caution">
    <text evidence="3">The sequence shown here is derived from an EMBL/GenBank/DDBJ whole genome shotgun (WGS) entry which is preliminary data.</text>
</comment>
<dbReference type="EMBL" id="QEAM01000126">
    <property type="protein sequence ID" value="TPX45846.1"/>
    <property type="molecule type" value="Genomic_DNA"/>
</dbReference>
<dbReference type="PANTHER" id="PTHR23011">
    <property type="entry name" value="CYCLIC NUCLEOTIDE-BINDING DOMAIN CONTAINING PROTEIN"/>
    <property type="match status" value="1"/>
</dbReference>
<dbReference type="InterPro" id="IPR000595">
    <property type="entry name" value="cNMP-bd_dom"/>
</dbReference>
<feature type="domain" description="Cyclic nucleotide-binding" evidence="2">
    <location>
        <begin position="213"/>
        <end position="334"/>
    </location>
</feature>
<dbReference type="InterPro" id="IPR018490">
    <property type="entry name" value="cNMP-bd_dom_sf"/>
</dbReference>
<evidence type="ECO:0000313" key="4">
    <source>
        <dbReference type="Proteomes" id="UP000320475"/>
    </source>
</evidence>
<dbReference type="SUPFAM" id="SSF51206">
    <property type="entry name" value="cAMP-binding domain-like"/>
    <property type="match status" value="2"/>
</dbReference>
<dbReference type="CDD" id="cd00038">
    <property type="entry name" value="CAP_ED"/>
    <property type="match status" value="1"/>
</dbReference>
<sequence>MEDKHCALPLRIQLDLHRLVSVTSTSPCRRMTRTDSVSDVRSLSDINTDLYRDIVSCLIPPNGHHESPESPSVGHDSRCIPRRRNSHHQHNTLATPTLSRKPTFNASPVRNTESLVKTETFRVSDFIKDYKEKLENAENAATRNAQKTTSCANRAGANPPAPDRSYAQASAVSTSFCTDERHLDPIQCVLKLPVERTEDENNAILEMMSNMTAFKKLPKHVLHDAAKVVYGEHVIDGRAIVRQGEVGSCWYVLVRGNCSVCIHHAGSSKQEEVDKLHGGDSFGEMSLIYSMPRTATIVAMTPCDLIRLEKVDYDRIMRIVHEAETREKYDFILDLENFASWPSSKLQLTCNAFIMKDLEPSTLILEAQRNIMTFYIVKSGMAIAYRNFDDDDEYVKNSIDGKRGGYHPNYGRQVAILRKGDIIGGECFEQSLIQSYAQSQYRQRPPTAAATNGPAIQTSTSVSDDSDTRPVVYVLAKSRCTIIAHPKSGVTVASFGSTQAQQHFVGAYECPYWCGRDERIAKRQAALNARSEKWIDGREKILKEMALECGWTRK</sequence>
<name>A0A507D2Z7_9FUNG</name>
<dbReference type="SMART" id="SM00100">
    <property type="entry name" value="cNMP"/>
    <property type="match status" value="1"/>
</dbReference>
<protein>
    <recommendedName>
        <fullName evidence="2">Cyclic nucleotide-binding domain-containing protein</fullName>
    </recommendedName>
</protein>